<gene>
    <name evidence="1" type="ORF">SAMN05421784_14419</name>
</gene>
<name>A0A1I7K1Y3_9GAMM</name>
<accession>A0A1I7K1Y3</accession>
<dbReference type="Proteomes" id="UP000242496">
    <property type="component" value="Unassembled WGS sequence"/>
</dbReference>
<dbReference type="EMBL" id="FPBJ01000044">
    <property type="protein sequence ID" value="SFU91488.1"/>
    <property type="molecule type" value="Genomic_DNA"/>
</dbReference>
<dbReference type="STRING" id="351659.SAMN05421784_14419"/>
<dbReference type="AlphaFoldDB" id="A0A1I7K1Y3"/>
<protein>
    <submittedName>
        <fullName evidence="1">Uncharacterized protein</fullName>
    </submittedName>
</protein>
<sequence length="59" mass="6712">MLANMPVKRIHSKIVIGNTSRFYMAILIDSVQHVIPNKDAMAAIWFTKAKKLEDEILSI</sequence>
<keyword evidence="2" id="KW-1185">Reference proteome</keyword>
<reference evidence="2" key="1">
    <citation type="submission" date="2016-10" db="EMBL/GenBank/DDBJ databases">
        <authorList>
            <person name="Varghese N."/>
            <person name="Submissions S."/>
        </authorList>
    </citation>
    <scope>NUCLEOTIDE SEQUENCE [LARGE SCALE GENOMIC DNA]</scope>
    <source>
        <strain evidence="2">DSM 18168</strain>
    </source>
</reference>
<proteinExistence type="predicted"/>
<organism evidence="1 2">
    <name type="scientific">Xenorhabdus koppenhoeferi</name>
    <dbReference type="NCBI Taxonomy" id="351659"/>
    <lineage>
        <taxon>Bacteria</taxon>
        <taxon>Pseudomonadati</taxon>
        <taxon>Pseudomonadota</taxon>
        <taxon>Gammaproteobacteria</taxon>
        <taxon>Enterobacterales</taxon>
        <taxon>Morganellaceae</taxon>
        <taxon>Xenorhabdus</taxon>
    </lineage>
</organism>
<evidence type="ECO:0000313" key="2">
    <source>
        <dbReference type="Proteomes" id="UP000242496"/>
    </source>
</evidence>
<evidence type="ECO:0000313" key="1">
    <source>
        <dbReference type="EMBL" id="SFU91488.1"/>
    </source>
</evidence>